<proteinExistence type="predicted"/>
<dbReference type="Proteomes" id="UP001497382">
    <property type="component" value="Unassembled WGS sequence"/>
</dbReference>
<name>A0AAV2BFT2_9ARAC</name>
<accession>A0AAV2BFT2</accession>
<dbReference type="EMBL" id="CAXIEN010000359">
    <property type="protein sequence ID" value="CAL1295003.1"/>
    <property type="molecule type" value="Genomic_DNA"/>
</dbReference>
<protein>
    <submittedName>
        <fullName evidence="1">Uncharacterized protein</fullName>
    </submittedName>
</protein>
<gene>
    <name evidence="1" type="ORF">LARSCL_LOCUS19041</name>
</gene>
<feature type="non-terminal residue" evidence="1">
    <location>
        <position position="47"/>
    </location>
</feature>
<evidence type="ECO:0000313" key="2">
    <source>
        <dbReference type="Proteomes" id="UP001497382"/>
    </source>
</evidence>
<keyword evidence="2" id="KW-1185">Reference proteome</keyword>
<sequence length="47" mass="5416">MKGGVRLYSDICRSLRFIGRSRSFCVKYVYGNSRLLRKPAGEEIAFD</sequence>
<reference evidence="1 2" key="1">
    <citation type="submission" date="2024-04" db="EMBL/GenBank/DDBJ databases">
        <authorList>
            <person name="Rising A."/>
            <person name="Reimegard J."/>
            <person name="Sonavane S."/>
            <person name="Akerstrom W."/>
            <person name="Nylinder S."/>
            <person name="Hedman E."/>
            <person name="Kallberg Y."/>
        </authorList>
    </citation>
    <scope>NUCLEOTIDE SEQUENCE [LARGE SCALE GENOMIC DNA]</scope>
</reference>
<organism evidence="1 2">
    <name type="scientific">Larinioides sclopetarius</name>
    <dbReference type="NCBI Taxonomy" id="280406"/>
    <lineage>
        <taxon>Eukaryota</taxon>
        <taxon>Metazoa</taxon>
        <taxon>Ecdysozoa</taxon>
        <taxon>Arthropoda</taxon>
        <taxon>Chelicerata</taxon>
        <taxon>Arachnida</taxon>
        <taxon>Araneae</taxon>
        <taxon>Araneomorphae</taxon>
        <taxon>Entelegynae</taxon>
        <taxon>Araneoidea</taxon>
        <taxon>Araneidae</taxon>
        <taxon>Larinioides</taxon>
    </lineage>
</organism>
<evidence type="ECO:0000313" key="1">
    <source>
        <dbReference type="EMBL" id="CAL1295003.1"/>
    </source>
</evidence>
<comment type="caution">
    <text evidence="1">The sequence shown here is derived from an EMBL/GenBank/DDBJ whole genome shotgun (WGS) entry which is preliminary data.</text>
</comment>
<dbReference type="AlphaFoldDB" id="A0AAV2BFT2"/>